<evidence type="ECO:0000256" key="1">
    <source>
        <dbReference type="SAM" id="MobiDB-lite"/>
    </source>
</evidence>
<organism evidence="2 3">
    <name type="scientific">Phormidesmis priestleyi Ana</name>
    <dbReference type="NCBI Taxonomy" id="1666911"/>
    <lineage>
        <taxon>Bacteria</taxon>
        <taxon>Bacillati</taxon>
        <taxon>Cyanobacteriota</taxon>
        <taxon>Cyanophyceae</taxon>
        <taxon>Leptolyngbyales</taxon>
        <taxon>Leptolyngbyaceae</taxon>
        <taxon>Phormidesmis</taxon>
    </lineage>
</organism>
<dbReference type="AlphaFoldDB" id="A0A0P8A3Y6"/>
<reference evidence="2 3" key="1">
    <citation type="submission" date="2015-09" db="EMBL/GenBank/DDBJ databases">
        <title>Identification and resolution of microdiversity through metagenomic sequencing of parallel consortia.</title>
        <authorList>
            <person name="Nelson W.C."/>
            <person name="Romine M.F."/>
            <person name="Lindemann S.R."/>
        </authorList>
    </citation>
    <scope>NUCLEOTIDE SEQUENCE [LARGE SCALE GENOMIC DNA]</scope>
    <source>
        <strain evidence="2">Ana</strain>
    </source>
</reference>
<name>A0A0P8A3Y6_9CYAN</name>
<evidence type="ECO:0000313" key="3">
    <source>
        <dbReference type="Proteomes" id="UP000050465"/>
    </source>
</evidence>
<evidence type="ECO:0008006" key="4">
    <source>
        <dbReference type="Google" id="ProtNLM"/>
    </source>
</evidence>
<protein>
    <recommendedName>
        <fullName evidence="4">Sigma-70 family RNA polymerase sigma factor</fullName>
    </recommendedName>
</protein>
<comment type="caution">
    <text evidence="2">The sequence shown here is derived from an EMBL/GenBank/DDBJ whole genome shotgun (WGS) entry which is preliminary data.</text>
</comment>
<dbReference type="EMBL" id="LJZR01000001">
    <property type="protein sequence ID" value="KPQ37740.1"/>
    <property type="molecule type" value="Genomic_DNA"/>
</dbReference>
<dbReference type="PATRIC" id="fig|1666911.3.peg.2683"/>
<accession>A0A0P8A3Y6</accession>
<feature type="region of interest" description="Disordered" evidence="1">
    <location>
        <begin position="1"/>
        <end position="24"/>
    </location>
</feature>
<dbReference type="Proteomes" id="UP000050465">
    <property type="component" value="Unassembled WGS sequence"/>
</dbReference>
<proteinExistence type="predicted"/>
<feature type="compositionally biased region" description="Polar residues" evidence="1">
    <location>
        <begin position="1"/>
        <end position="19"/>
    </location>
</feature>
<gene>
    <name evidence="2" type="ORF">HLUCCA11_01405</name>
</gene>
<evidence type="ECO:0000313" key="2">
    <source>
        <dbReference type="EMBL" id="KPQ37740.1"/>
    </source>
</evidence>
<dbReference type="STRING" id="1666911.HLUCCA11_01405"/>
<sequence>MGQSTSTQTMSAHMVSSSDNNEKTSRFSPQALLQLVQETCAHPLGSAERQRGLTQLIRHLTPQLWRTYDAYYADALQQTWIYFCRNLCEATTGRAYDPTVATVATWLNAYLRRRLQDFEIAENRKRAITVSQSSGFRANSDDALDPIDRLSAPPDVPPWLEQIRAWALSNPDLEKIHVGKHPQVTARLLILKRLPPETPWKNLAAEYGISIGTLSSFYQRQCLVKLREYGKSQGYF</sequence>